<comment type="cofactor">
    <cofactor evidence="1">
        <name>Mg(2+)</name>
        <dbReference type="ChEBI" id="CHEBI:18420"/>
    </cofactor>
</comment>
<evidence type="ECO:0000256" key="4">
    <source>
        <dbReference type="ARBA" id="ARBA00022842"/>
    </source>
</evidence>
<keyword evidence="3" id="KW-0378">Hydrolase</keyword>
<accession>A0A1S9RXG3</accession>
<reference evidence="7" key="1">
    <citation type="submission" date="2015-09" db="EMBL/GenBank/DDBJ databases">
        <authorList>
            <person name="Fill T.P."/>
            <person name="Baretta J.F."/>
            <person name="de Almeida L.G."/>
            <person name="Rocha M."/>
            <person name="de Souza D.H."/>
            <person name="Malavazi I."/>
            <person name="Cerdeira L.T."/>
            <person name="Hong H."/>
            <person name="Samborskyy M."/>
            <person name="de Vasconcelos A.T."/>
            <person name="Leadlay P."/>
            <person name="Rodrigues-Filho E."/>
        </authorList>
    </citation>
    <scope>NUCLEOTIDE SEQUENCE [LARGE SCALE GENOMIC DNA]</scope>
    <source>
        <strain evidence="7">LaBioMMi 136</strain>
    </source>
</reference>
<dbReference type="InterPro" id="IPR000086">
    <property type="entry name" value="NUDIX_hydrolase_dom"/>
</dbReference>
<dbReference type="EMBL" id="LJBN01000099">
    <property type="protein sequence ID" value="OOQ90199.1"/>
    <property type="molecule type" value="Genomic_DNA"/>
</dbReference>
<evidence type="ECO:0000313" key="6">
    <source>
        <dbReference type="EMBL" id="OOQ90199.1"/>
    </source>
</evidence>
<dbReference type="InterPro" id="IPR015797">
    <property type="entry name" value="NUDIX_hydrolase-like_dom_sf"/>
</dbReference>
<dbReference type="GO" id="GO:0005737">
    <property type="term" value="C:cytoplasm"/>
    <property type="evidence" value="ECO:0007669"/>
    <property type="project" value="TreeGrafter"/>
</dbReference>
<dbReference type="PROSITE" id="PS51462">
    <property type="entry name" value="NUDIX"/>
    <property type="match status" value="1"/>
</dbReference>
<keyword evidence="2" id="KW-0479">Metal-binding</keyword>
<dbReference type="Gene3D" id="3.90.79.10">
    <property type="entry name" value="Nucleoside Triphosphate Pyrophosphohydrolase"/>
    <property type="match status" value="1"/>
</dbReference>
<dbReference type="CDD" id="cd04666">
    <property type="entry name" value="NUDIX_DIPP2_like_Nudt4"/>
    <property type="match status" value="1"/>
</dbReference>
<proteinExistence type="predicted"/>
<dbReference type="PANTHER" id="PTHR12629:SF0">
    <property type="entry name" value="DIPHOSPHOINOSITOL-POLYPHOSPHATE DIPHOSPHATASE"/>
    <property type="match status" value="1"/>
</dbReference>
<dbReference type="GO" id="GO:0034431">
    <property type="term" value="F:bis(5'-adenosyl)-hexaphosphatase activity"/>
    <property type="evidence" value="ECO:0007669"/>
    <property type="project" value="TreeGrafter"/>
</dbReference>
<dbReference type="Proteomes" id="UP000190744">
    <property type="component" value="Unassembled WGS sequence"/>
</dbReference>
<dbReference type="GO" id="GO:0071543">
    <property type="term" value="P:diphosphoinositol polyphosphate metabolic process"/>
    <property type="evidence" value="ECO:0007669"/>
    <property type="project" value="TreeGrafter"/>
</dbReference>
<dbReference type="PANTHER" id="PTHR12629">
    <property type="entry name" value="DIPHOSPHOINOSITOL POLYPHOSPHATE PHOSPHOHYDROLASE"/>
    <property type="match status" value="1"/>
</dbReference>
<evidence type="ECO:0000313" key="7">
    <source>
        <dbReference type="Proteomes" id="UP000190744"/>
    </source>
</evidence>
<dbReference type="GO" id="GO:0000298">
    <property type="term" value="F:endopolyphosphatase activity"/>
    <property type="evidence" value="ECO:0007669"/>
    <property type="project" value="TreeGrafter"/>
</dbReference>
<keyword evidence="4" id="KW-0460">Magnesium</keyword>
<dbReference type="GO" id="GO:1901907">
    <property type="term" value="P:diadenosine pentaphosphate catabolic process"/>
    <property type="evidence" value="ECO:0007669"/>
    <property type="project" value="TreeGrafter"/>
</dbReference>
<dbReference type="AlphaFoldDB" id="A0A1S9RXG3"/>
<evidence type="ECO:0000259" key="5">
    <source>
        <dbReference type="PROSITE" id="PS51462"/>
    </source>
</evidence>
<protein>
    <submittedName>
        <fullName evidence="6">Nudix/MutT family protein</fullName>
    </submittedName>
</protein>
<dbReference type="SUPFAM" id="SSF55811">
    <property type="entry name" value="Nudix"/>
    <property type="match status" value="1"/>
</dbReference>
<evidence type="ECO:0000256" key="3">
    <source>
        <dbReference type="ARBA" id="ARBA00022801"/>
    </source>
</evidence>
<gene>
    <name evidence="6" type="ORF">PEBR_05520</name>
</gene>
<dbReference type="GO" id="GO:1901911">
    <property type="term" value="P:adenosine 5'-(hexahydrogen pentaphosphate) catabolic process"/>
    <property type="evidence" value="ECO:0007669"/>
    <property type="project" value="TreeGrafter"/>
</dbReference>
<evidence type="ECO:0000256" key="2">
    <source>
        <dbReference type="ARBA" id="ARBA00022723"/>
    </source>
</evidence>
<evidence type="ECO:0000256" key="1">
    <source>
        <dbReference type="ARBA" id="ARBA00001946"/>
    </source>
</evidence>
<organism evidence="6 7">
    <name type="scientific">Penicillium brasilianum</name>
    <dbReference type="NCBI Taxonomy" id="104259"/>
    <lineage>
        <taxon>Eukaryota</taxon>
        <taxon>Fungi</taxon>
        <taxon>Dikarya</taxon>
        <taxon>Ascomycota</taxon>
        <taxon>Pezizomycotina</taxon>
        <taxon>Eurotiomycetes</taxon>
        <taxon>Eurotiomycetidae</taxon>
        <taxon>Eurotiales</taxon>
        <taxon>Aspergillaceae</taxon>
        <taxon>Penicillium</taxon>
    </lineage>
</organism>
<dbReference type="GO" id="GO:0005634">
    <property type="term" value="C:nucleus"/>
    <property type="evidence" value="ECO:0007669"/>
    <property type="project" value="TreeGrafter"/>
</dbReference>
<dbReference type="GO" id="GO:1901909">
    <property type="term" value="P:diadenosine hexaphosphate catabolic process"/>
    <property type="evidence" value="ECO:0007669"/>
    <property type="project" value="TreeGrafter"/>
</dbReference>
<dbReference type="Pfam" id="PF00293">
    <property type="entry name" value="NUDIX"/>
    <property type="match status" value="1"/>
</dbReference>
<dbReference type="GO" id="GO:0046872">
    <property type="term" value="F:metal ion binding"/>
    <property type="evidence" value="ECO:0007669"/>
    <property type="project" value="UniProtKB-KW"/>
</dbReference>
<feature type="domain" description="Nudix hydrolase" evidence="5">
    <location>
        <begin position="60"/>
        <end position="192"/>
    </location>
</feature>
<comment type="caution">
    <text evidence="6">The sequence shown here is derived from an EMBL/GenBank/DDBJ whole genome shotgun (WGS) entry which is preliminary data.</text>
</comment>
<dbReference type="GO" id="GO:0034432">
    <property type="term" value="F:bis(5'-adenosyl)-pentaphosphatase activity"/>
    <property type="evidence" value="ECO:0007669"/>
    <property type="project" value="TreeGrafter"/>
</dbReference>
<sequence>MAQNRSMESRVGRKNQRECFFWHEEPIGMGSRLLDDSWKIRNDRTFLLTSFPRAGYGSKGERLVAGVVPLSADKTKVLMIQSAGPGGWVLPKGGWETDESTAQQAACREAWEEAGVICTVLRDLGLIPDMRPSGLLTAQAPKASYQFFEVSVDKEESQWPEMHKRKRQWVSYAQAATALANRPELLEALNRSSLKR</sequence>
<dbReference type="GO" id="GO:0008486">
    <property type="term" value="F:diphosphoinositol-polyphosphate diphosphatase activity"/>
    <property type="evidence" value="ECO:0007669"/>
    <property type="project" value="TreeGrafter"/>
</dbReference>
<name>A0A1S9RXG3_PENBI</name>
<dbReference type="InterPro" id="IPR047198">
    <property type="entry name" value="DDP-like_NUDIX"/>
</dbReference>